<dbReference type="InterPro" id="IPR004843">
    <property type="entry name" value="Calcineurin-like_PHP"/>
</dbReference>
<sequence>MLTFLHAADIHLDSPLRGLSHYEGAPPIEEIRGATRQALDNLVNFALEEKANFVLVAGDIYDGDWQDFNTGLYFANHEHRGRW</sequence>
<proteinExistence type="predicted"/>
<dbReference type="InterPro" id="IPR050535">
    <property type="entry name" value="DNA_Repair-Maintenance_Comp"/>
</dbReference>
<comment type="caution">
    <text evidence="2">The sequence shown here is derived from an EMBL/GenBank/DDBJ whole genome shotgun (WGS) entry which is preliminary data.</text>
</comment>
<gene>
    <name evidence="2" type="ORF">H8E23_07030</name>
</gene>
<dbReference type="GO" id="GO:0016787">
    <property type="term" value="F:hydrolase activity"/>
    <property type="evidence" value="ECO:0007669"/>
    <property type="project" value="InterPro"/>
</dbReference>
<dbReference type="SUPFAM" id="SSF56300">
    <property type="entry name" value="Metallo-dependent phosphatases"/>
    <property type="match status" value="1"/>
</dbReference>
<dbReference type="AlphaFoldDB" id="A0A8J6TLA5"/>
<reference evidence="2 3" key="1">
    <citation type="submission" date="2020-08" db="EMBL/GenBank/DDBJ databases">
        <title>Bridging the membrane lipid divide: bacteria of the FCB group superphylum have the potential to synthesize archaeal ether lipids.</title>
        <authorList>
            <person name="Villanueva L."/>
            <person name="Von Meijenfeldt F.A.B."/>
            <person name="Westbye A.B."/>
            <person name="Yadav S."/>
            <person name="Hopmans E.C."/>
            <person name="Dutilh B.E."/>
            <person name="Sinninghe Damste J.S."/>
        </authorList>
    </citation>
    <scope>NUCLEOTIDE SEQUENCE [LARGE SCALE GENOMIC DNA]</scope>
    <source>
        <strain evidence="2">NIOZ-UU30</strain>
    </source>
</reference>
<dbReference type="Proteomes" id="UP000603434">
    <property type="component" value="Unassembled WGS sequence"/>
</dbReference>
<evidence type="ECO:0000313" key="2">
    <source>
        <dbReference type="EMBL" id="MBC8361134.1"/>
    </source>
</evidence>
<dbReference type="EMBL" id="JACNJH010000123">
    <property type="protein sequence ID" value="MBC8361134.1"/>
    <property type="molecule type" value="Genomic_DNA"/>
</dbReference>
<evidence type="ECO:0000313" key="3">
    <source>
        <dbReference type="Proteomes" id="UP000603434"/>
    </source>
</evidence>
<dbReference type="PANTHER" id="PTHR30337:SF7">
    <property type="entry name" value="PHOSPHOESTERASE"/>
    <property type="match status" value="1"/>
</dbReference>
<dbReference type="Gene3D" id="3.60.21.10">
    <property type="match status" value="1"/>
</dbReference>
<accession>A0A8J6TLA5</accession>
<dbReference type="Pfam" id="PF00149">
    <property type="entry name" value="Metallophos"/>
    <property type="match status" value="1"/>
</dbReference>
<evidence type="ECO:0000259" key="1">
    <source>
        <dbReference type="Pfam" id="PF00149"/>
    </source>
</evidence>
<organism evidence="2 3">
    <name type="scientific">Candidatus Desulfatibia profunda</name>
    <dbReference type="NCBI Taxonomy" id="2841695"/>
    <lineage>
        <taxon>Bacteria</taxon>
        <taxon>Pseudomonadati</taxon>
        <taxon>Thermodesulfobacteriota</taxon>
        <taxon>Desulfobacteria</taxon>
        <taxon>Desulfobacterales</taxon>
        <taxon>Desulfobacterales incertae sedis</taxon>
        <taxon>Candidatus Desulfatibia</taxon>
    </lineage>
</organism>
<protein>
    <submittedName>
        <fullName evidence="2">Metallophosphoesterase</fullName>
    </submittedName>
</protein>
<feature type="domain" description="Calcineurin-like phosphoesterase" evidence="1">
    <location>
        <begin position="3"/>
        <end position="67"/>
    </location>
</feature>
<name>A0A8J6TLA5_9BACT</name>
<dbReference type="InterPro" id="IPR029052">
    <property type="entry name" value="Metallo-depent_PP-like"/>
</dbReference>
<dbReference type="PANTHER" id="PTHR30337">
    <property type="entry name" value="COMPONENT OF ATP-DEPENDENT DSDNA EXONUCLEASE"/>
    <property type="match status" value="1"/>
</dbReference>